<gene>
    <name evidence="3" type="ORF">OCS_02643</name>
</gene>
<feature type="region of interest" description="Disordered" evidence="1">
    <location>
        <begin position="782"/>
        <end position="803"/>
    </location>
</feature>
<dbReference type="Gene3D" id="1.25.40.20">
    <property type="entry name" value="Ankyrin repeat-containing domain"/>
    <property type="match status" value="1"/>
</dbReference>
<evidence type="ECO:0000313" key="4">
    <source>
        <dbReference type="Proteomes" id="UP000019374"/>
    </source>
</evidence>
<dbReference type="eggNOG" id="ENOG502SHQ7">
    <property type="taxonomic scope" value="Eukaryota"/>
</dbReference>
<protein>
    <submittedName>
        <fullName evidence="3">Ankyrin repeat-containing domain protein</fullName>
    </submittedName>
</protein>
<feature type="transmembrane region" description="Helical" evidence="2">
    <location>
        <begin position="61"/>
        <end position="84"/>
    </location>
</feature>
<keyword evidence="2" id="KW-1133">Transmembrane helix</keyword>
<dbReference type="OrthoDB" id="2688021at2759"/>
<feature type="transmembrane region" description="Helical" evidence="2">
    <location>
        <begin position="104"/>
        <end position="123"/>
    </location>
</feature>
<dbReference type="InterPro" id="IPR036770">
    <property type="entry name" value="Ankyrin_rpt-contain_sf"/>
</dbReference>
<sequence length="803" mass="88329">MTASRGILQGVPGESSSAEQSSRSDQPRPIPQCTQSLLGHQAEDDQDTRIEFDSASGTRKVGIFAVALGFAAACVSLFYGIYIIGTFPTHFTARVRLSDVGQKCLALVINLIITICTDGMMSVHTVSLRWALYREHRLDYNTNIRLLTSARANGPNTWYSNLVALVCLILSYGGSSLLFIGNAAADAGFPKQNSEMDDMKTPRHINGPALVALSLGLCGQACIATWCIQSSNAVPTWSSNPLNTTLAAIQKGNIQRRPGRCMLSVQQRHQWSNQEVRPRQRQAGMLHAQQMVRYVLGLLWSLAILAIAWPVTVAVVAVATSSQNHHRPMSTSSRIACSKDMLLQWEPGQVNCSSHNYISLHMSPGTSLSKVGYTLPYSVEIFLSILFVCTIQAGQTIGLHATELLVNLSRDESSWRRAYIGRDRKGRGAQTSVNPLLAVMSSWQANVLSLAKTVMHWAMGQGLSPRIILILVGQRGAADKELISDSGYIRLRGSIEFRMIFPRLFVYAVLAVLLAAFATFLATRPYKGYQPSTFGHLQTIADLVDDWRRNEKGKFWWGDKTRLVAVDDDFYGLRLAGTTRDKELLDPIEKEGNYTDSRYANAFDAAIKGDNNGVLDIFHDKGFTFQVHLKKAWISGVVSRGDGASQDGTEFVRVRHYADQVEGLVSQLRVTVLAALGDLSPLEAASYWGHLEFLETFVPRLEGVYSSLETCQTRLRNSLLIAIRKRHSEVAVILIRCAMRLSAANTGALDGSHLAQAAKQQLPDVVELLLLAGVDASQIAGFHGGDRKNRPHDAVRRCTENKA</sequence>
<accession>T5AGX6</accession>
<evidence type="ECO:0000256" key="1">
    <source>
        <dbReference type="SAM" id="MobiDB-lite"/>
    </source>
</evidence>
<organism evidence="3 4">
    <name type="scientific">Ophiocordyceps sinensis (strain Co18 / CGMCC 3.14243)</name>
    <name type="common">Yarsagumba caterpillar fungus</name>
    <name type="synonym">Hirsutella sinensis</name>
    <dbReference type="NCBI Taxonomy" id="911162"/>
    <lineage>
        <taxon>Eukaryota</taxon>
        <taxon>Fungi</taxon>
        <taxon>Dikarya</taxon>
        <taxon>Ascomycota</taxon>
        <taxon>Pezizomycotina</taxon>
        <taxon>Sordariomycetes</taxon>
        <taxon>Hypocreomycetidae</taxon>
        <taxon>Hypocreales</taxon>
        <taxon>Ophiocordycipitaceae</taxon>
        <taxon>Ophiocordyceps</taxon>
    </lineage>
</organism>
<proteinExistence type="predicted"/>
<dbReference type="Proteomes" id="UP000019374">
    <property type="component" value="Unassembled WGS sequence"/>
</dbReference>
<feature type="transmembrane region" description="Helical" evidence="2">
    <location>
        <begin position="294"/>
        <end position="319"/>
    </location>
</feature>
<name>T5AGX6_OPHSC</name>
<feature type="region of interest" description="Disordered" evidence="1">
    <location>
        <begin position="1"/>
        <end position="33"/>
    </location>
</feature>
<evidence type="ECO:0000256" key="2">
    <source>
        <dbReference type="SAM" id="Phobius"/>
    </source>
</evidence>
<keyword evidence="2" id="KW-0812">Transmembrane</keyword>
<feature type="transmembrane region" description="Helical" evidence="2">
    <location>
        <begin position="162"/>
        <end position="184"/>
    </location>
</feature>
<evidence type="ECO:0000313" key="3">
    <source>
        <dbReference type="EMBL" id="EQL01641.1"/>
    </source>
</evidence>
<feature type="transmembrane region" description="Helical" evidence="2">
    <location>
        <begin position="205"/>
        <end position="228"/>
    </location>
</feature>
<dbReference type="SUPFAM" id="SSF48403">
    <property type="entry name" value="Ankyrin repeat"/>
    <property type="match status" value="1"/>
</dbReference>
<dbReference type="HOGENOM" id="CLU_350574_0_0_1"/>
<dbReference type="AlphaFoldDB" id="T5AGX6"/>
<dbReference type="EMBL" id="KE652448">
    <property type="protein sequence ID" value="EQL01641.1"/>
    <property type="molecule type" value="Genomic_DNA"/>
</dbReference>
<reference evidence="3 4" key="1">
    <citation type="journal article" date="2013" name="Chin. Sci. Bull.">
        <title>Genome survey uncovers the secrets of sex and lifestyle in caterpillar fungus.</title>
        <authorList>
            <person name="Hu X."/>
            <person name="Zhang Y."/>
            <person name="Xiao G."/>
            <person name="Zheng P."/>
            <person name="Xia Y."/>
            <person name="Zhang X."/>
            <person name="St Leger R.J."/>
            <person name="Liu X."/>
            <person name="Wang C."/>
        </authorList>
    </citation>
    <scope>NUCLEOTIDE SEQUENCE [LARGE SCALE GENOMIC DNA]</scope>
    <source>
        <strain evidence="4">Co18 / CGMCC 3.14243</strain>
        <tissue evidence="3">Fruit-body</tissue>
    </source>
</reference>
<keyword evidence="2" id="KW-0472">Membrane</keyword>
<feature type="transmembrane region" description="Helical" evidence="2">
    <location>
        <begin position="500"/>
        <end position="522"/>
    </location>
</feature>
<feature type="compositionally biased region" description="Basic and acidic residues" evidence="1">
    <location>
        <begin position="784"/>
        <end position="803"/>
    </location>
</feature>
<feature type="compositionally biased region" description="Low complexity" evidence="1">
    <location>
        <begin position="15"/>
        <end position="24"/>
    </location>
</feature>